<dbReference type="InterPro" id="IPR010994">
    <property type="entry name" value="RuvA_2-like"/>
</dbReference>
<dbReference type="GO" id="GO:0003677">
    <property type="term" value="F:DNA binding"/>
    <property type="evidence" value="ECO:0007669"/>
    <property type="project" value="InterPro"/>
</dbReference>
<feature type="domain" description="Helix-hairpin-helix DNA-binding motif class 1" evidence="1">
    <location>
        <begin position="162"/>
        <end position="181"/>
    </location>
</feature>
<feature type="domain" description="Helix-hairpin-helix DNA-binding motif class 1" evidence="1">
    <location>
        <begin position="194"/>
        <end position="213"/>
    </location>
</feature>
<organism evidence="2">
    <name type="scientific">marine sediment metagenome</name>
    <dbReference type="NCBI Taxonomy" id="412755"/>
    <lineage>
        <taxon>unclassified sequences</taxon>
        <taxon>metagenomes</taxon>
        <taxon>ecological metagenomes</taxon>
    </lineage>
</organism>
<dbReference type="SMART" id="SM00278">
    <property type="entry name" value="HhH1"/>
    <property type="match status" value="2"/>
</dbReference>
<dbReference type="SUPFAM" id="SSF47781">
    <property type="entry name" value="RuvA domain 2-like"/>
    <property type="match status" value="1"/>
</dbReference>
<dbReference type="InterPro" id="IPR003583">
    <property type="entry name" value="Hlx-hairpin-Hlx_DNA-bd_motif"/>
</dbReference>
<proteinExistence type="predicted"/>
<evidence type="ECO:0000259" key="1">
    <source>
        <dbReference type="SMART" id="SM00278"/>
    </source>
</evidence>
<sequence length="223" mass="25293">MLVSSTEPFNFKTLGKSSIVPERYGCDFLIVANKTKTGIQRKKFPNDLIASLADGRLYEQVHKMEALDRALIVFEGYGKWTLDGELIDYASFTKQQFHSLVMSLAFEFGIEVFVVKDMNETIQFLTNIENWARKPKHTSLRTRPGPKKDSWGRVGIKEIGLHFLQSFQGVGPTTAERIWDHFGGVPVKWEIEVEELLAIRGIGRPTAMAIYKGLERVRVGADK</sequence>
<reference evidence="2" key="1">
    <citation type="journal article" date="2015" name="Nature">
        <title>Complex archaea that bridge the gap between prokaryotes and eukaryotes.</title>
        <authorList>
            <person name="Spang A."/>
            <person name="Saw J.H."/>
            <person name="Jorgensen S.L."/>
            <person name="Zaremba-Niedzwiedzka K."/>
            <person name="Martijn J."/>
            <person name="Lind A.E."/>
            <person name="van Eijk R."/>
            <person name="Schleper C."/>
            <person name="Guy L."/>
            <person name="Ettema T.J."/>
        </authorList>
    </citation>
    <scope>NUCLEOTIDE SEQUENCE</scope>
</reference>
<dbReference type="Gene3D" id="1.10.150.20">
    <property type="entry name" value="5' to 3' exonuclease, C-terminal subdomain"/>
    <property type="match status" value="1"/>
</dbReference>
<dbReference type="InterPro" id="IPR011335">
    <property type="entry name" value="Restrct_endonuc-II-like"/>
</dbReference>
<dbReference type="AlphaFoldDB" id="A0A0F9ND98"/>
<dbReference type="Pfam" id="PF02732">
    <property type="entry name" value="ERCC4"/>
    <property type="match status" value="1"/>
</dbReference>
<name>A0A0F9ND98_9ZZZZ</name>
<dbReference type="InterPro" id="IPR006166">
    <property type="entry name" value="ERCC4_domain"/>
</dbReference>
<dbReference type="EMBL" id="LAZR01003519">
    <property type="protein sequence ID" value="KKN17450.1"/>
    <property type="molecule type" value="Genomic_DNA"/>
</dbReference>
<comment type="caution">
    <text evidence="2">The sequence shown here is derived from an EMBL/GenBank/DDBJ whole genome shotgun (WGS) entry which is preliminary data.</text>
</comment>
<gene>
    <name evidence="2" type="ORF">LCGC14_0965790</name>
</gene>
<accession>A0A0F9ND98</accession>
<protein>
    <recommendedName>
        <fullName evidence="1">Helix-hairpin-helix DNA-binding motif class 1 domain-containing protein</fullName>
    </recommendedName>
</protein>
<dbReference type="SUPFAM" id="SSF52980">
    <property type="entry name" value="Restriction endonuclease-like"/>
    <property type="match status" value="1"/>
</dbReference>
<dbReference type="Gene3D" id="3.40.50.10130">
    <property type="match status" value="1"/>
</dbReference>
<evidence type="ECO:0000313" key="2">
    <source>
        <dbReference type="EMBL" id="KKN17450.1"/>
    </source>
</evidence>
<dbReference type="GO" id="GO:0004518">
    <property type="term" value="F:nuclease activity"/>
    <property type="evidence" value="ECO:0007669"/>
    <property type="project" value="InterPro"/>
</dbReference>
<dbReference type="GO" id="GO:0006281">
    <property type="term" value="P:DNA repair"/>
    <property type="evidence" value="ECO:0007669"/>
    <property type="project" value="InterPro"/>
</dbReference>